<proteinExistence type="predicted"/>
<comment type="caution">
    <text evidence="3">The sequence shown here is derived from an EMBL/GenBank/DDBJ whole genome shotgun (WGS) entry which is preliminary data.</text>
</comment>
<dbReference type="RefSeq" id="WP_122102243.1">
    <property type="nucleotide sequence ID" value="NZ_RFLY01000017.1"/>
</dbReference>
<protein>
    <submittedName>
        <fullName evidence="3">PH domain-containing protein</fullName>
    </submittedName>
</protein>
<feature type="domain" description="Bacterial Pleckstrin homology" evidence="2">
    <location>
        <begin position="20"/>
        <end position="130"/>
    </location>
</feature>
<dbReference type="Pfam" id="PF08000">
    <property type="entry name" value="bPH_1"/>
    <property type="match status" value="1"/>
</dbReference>
<dbReference type="AlphaFoldDB" id="A0A3M2HH46"/>
<organism evidence="3 4">
    <name type="scientific">Solilutibacter pythonis</name>
    <dbReference type="NCBI Taxonomy" id="2483112"/>
    <lineage>
        <taxon>Bacteria</taxon>
        <taxon>Pseudomonadati</taxon>
        <taxon>Pseudomonadota</taxon>
        <taxon>Gammaproteobacteria</taxon>
        <taxon>Lysobacterales</taxon>
        <taxon>Lysobacteraceae</taxon>
        <taxon>Solilutibacter</taxon>
    </lineage>
</organism>
<dbReference type="OrthoDB" id="3199551at2"/>
<evidence type="ECO:0000256" key="1">
    <source>
        <dbReference type="SAM" id="MobiDB-lite"/>
    </source>
</evidence>
<name>A0A3M2HH46_9GAMM</name>
<dbReference type="CDD" id="cd13225">
    <property type="entry name" value="PH-like_bacteria"/>
    <property type="match status" value="1"/>
</dbReference>
<evidence type="ECO:0000259" key="2">
    <source>
        <dbReference type="Pfam" id="PF08000"/>
    </source>
</evidence>
<gene>
    <name evidence="3" type="ORF">EBB59_11250</name>
</gene>
<dbReference type="Gene3D" id="2.30.29.50">
    <property type="entry name" value="Bacterial Pleckstrin homology domain"/>
    <property type="match status" value="1"/>
</dbReference>
<dbReference type="SUPFAM" id="SSF50729">
    <property type="entry name" value="PH domain-like"/>
    <property type="match status" value="1"/>
</dbReference>
<reference evidence="3 4" key="1">
    <citation type="submission" date="2018-10" db="EMBL/GenBank/DDBJ databases">
        <title>Proposal of Lysobacter pythonis sp. nov. isolated from royal pythons (Python regius).</title>
        <authorList>
            <person name="Hans-Juergen B."/>
            <person name="Huptas C."/>
            <person name="Sandra B."/>
            <person name="Igor L."/>
            <person name="Joachim S."/>
            <person name="Siegfried S."/>
            <person name="Mareike W."/>
            <person name="Peter K."/>
        </authorList>
    </citation>
    <scope>NUCLEOTIDE SEQUENCE [LARGE SCALE GENOMIC DNA]</scope>
    <source>
        <strain evidence="3 4">4284/11</strain>
    </source>
</reference>
<sequence>MTRHARLHCAGPGNETHPMGLIDTLLGRAGETSANEREDAPRPLPAEGERIEHGFALVRDVIAFSGHRLILVNKQGVSTRKTEYRGIPYRGIATYTLESARRLDLNAEFKRWLFGQPDPIESKLGRGEATTRLVAPRAQHMPRRTR</sequence>
<evidence type="ECO:0000313" key="3">
    <source>
        <dbReference type="EMBL" id="RMH89036.1"/>
    </source>
</evidence>
<accession>A0A3M2HH46</accession>
<dbReference type="InterPro" id="IPR012544">
    <property type="entry name" value="PHb"/>
</dbReference>
<dbReference type="EMBL" id="RFLY01000017">
    <property type="protein sequence ID" value="RMH89036.1"/>
    <property type="molecule type" value="Genomic_DNA"/>
</dbReference>
<dbReference type="Proteomes" id="UP000275012">
    <property type="component" value="Unassembled WGS sequence"/>
</dbReference>
<feature type="region of interest" description="Disordered" evidence="1">
    <location>
        <begin position="124"/>
        <end position="146"/>
    </location>
</feature>
<keyword evidence="4" id="KW-1185">Reference proteome</keyword>
<evidence type="ECO:0000313" key="4">
    <source>
        <dbReference type="Proteomes" id="UP000275012"/>
    </source>
</evidence>
<dbReference type="InterPro" id="IPR037063">
    <property type="entry name" value="PHb_sf"/>
</dbReference>